<evidence type="ECO:0000259" key="6">
    <source>
        <dbReference type="SMART" id="SM00642"/>
    </source>
</evidence>
<dbReference type="InterPro" id="IPR004193">
    <property type="entry name" value="Glyco_hydro_13_N"/>
</dbReference>
<accession>E8V7V6</accession>
<keyword evidence="3" id="KW-0809">Transit peptide</keyword>
<dbReference type="Gene3D" id="2.60.40.1180">
    <property type="entry name" value="Golgi alpha-mannosidase II"/>
    <property type="match status" value="1"/>
</dbReference>
<dbReference type="SUPFAM" id="SSF51445">
    <property type="entry name" value="(Trans)glycosidases"/>
    <property type="match status" value="1"/>
</dbReference>
<dbReference type="CDD" id="cd11326">
    <property type="entry name" value="AmyAc_Glg_debranch"/>
    <property type="match status" value="1"/>
</dbReference>
<gene>
    <name evidence="7" type="ordered locus">AciPR4_2076</name>
</gene>
<evidence type="ECO:0000313" key="8">
    <source>
        <dbReference type="Proteomes" id="UP000006844"/>
    </source>
</evidence>
<dbReference type="GO" id="GO:0019156">
    <property type="term" value="F:isoamylase activity"/>
    <property type="evidence" value="ECO:0007669"/>
    <property type="project" value="UniProtKB-ARBA"/>
</dbReference>
<dbReference type="OrthoDB" id="9761875at2"/>
<comment type="similarity">
    <text evidence="1">Belongs to the glycosyl hydrolase 13 family.</text>
</comment>
<dbReference type="Pfam" id="PF21156">
    <property type="entry name" value="ISOA1-3_C"/>
    <property type="match status" value="1"/>
</dbReference>
<evidence type="ECO:0000313" key="7">
    <source>
        <dbReference type="EMBL" id="ADV82880.1"/>
    </source>
</evidence>
<keyword evidence="8" id="KW-1185">Reference proteome</keyword>
<sequence>MKAGSPFPLGATVTANGVNFSIFSSRARAMHLLLFENEDAKTASRVIELAPETNLTGHYWHVEVPDIGAGQIYAYRADGPYAPGAGSRFDGDKVLLDPYGKAVCAKHYDRAMSSQRGDNEAFSMRSVVVNLRSYDWENDQPLSLPFQQMVIYELHVAGFTRHPNSSLPENKRGTYAGLIEKIPYLIELGITAVELMPIFQFDPQDAPVGLQNYWGYSPISFFAPHPGYSSDPSPVACINEFRDMVKALHRAGIEVILDVVYNHTAEGGADGPTLCLKGLDNPMYYILSEDRSSYADFTGTGNTLNVNQSVVRRMITDSLRYWVSEMHVDGFRFDLASVLSRDESGRPIVNAPITWDIDSDPVLAGTKLMAEAWDAGGLYQVGSFSKDRWKEWNGKFRDDVRSFLKSDRGSVMNLKQRLLGSPDIYMEKFHPPEQSINFVTCHDGFTLNDLVSFNEKHNEANGEENRDGTSDNRSWNCGEEGPTENAEIEALRERQIRNAFALNLISIGTPLLLMGDEVRRTQGGNNNPYCQNNETSWFDWDLCSKNAGLRRFVSILIRMRRHFGSLIHQRDLSLRALLEHAEIEWHGVKLFSPDLSDDSHTLAATAYVGGGPAFHLMMNAYWEPLHFAIPTARENARSWFRVVDTFQPSPLDVLESPSETILGCTYLLQPRSIVVLGSLPK</sequence>
<dbReference type="Pfam" id="PF02922">
    <property type="entry name" value="CBM_48"/>
    <property type="match status" value="1"/>
</dbReference>
<dbReference type="InterPro" id="IPR013783">
    <property type="entry name" value="Ig-like_fold"/>
</dbReference>
<dbReference type="InterPro" id="IPR006047">
    <property type="entry name" value="GH13_cat_dom"/>
</dbReference>
<dbReference type="SUPFAM" id="SSF51011">
    <property type="entry name" value="Glycosyl hydrolase domain"/>
    <property type="match status" value="1"/>
</dbReference>
<feature type="region of interest" description="Disordered" evidence="5">
    <location>
        <begin position="459"/>
        <end position="481"/>
    </location>
</feature>
<dbReference type="SUPFAM" id="SSF81296">
    <property type="entry name" value="E set domains"/>
    <property type="match status" value="1"/>
</dbReference>
<feature type="domain" description="Glycosyl hydrolase family 13 catalytic" evidence="6">
    <location>
        <begin position="153"/>
        <end position="560"/>
    </location>
</feature>
<dbReference type="Pfam" id="PF00128">
    <property type="entry name" value="Alpha-amylase"/>
    <property type="match status" value="1"/>
</dbReference>
<dbReference type="Gene3D" id="3.20.20.80">
    <property type="entry name" value="Glycosidases"/>
    <property type="match status" value="1"/>
</dbReference>
<evidence type="ECO:0000256" key="1">
    <source>
        <dbReference type="ARBA" id="ARBA00008061"/>
    </source>
</evidence>
<dbReference type="HOGENOM" id="CLU_011725_1_1_0"/>
<dbReference type="InterPro" id="IPR014756">
    <property type="entry name" value="Ig_E-set"/>
</dbReference>
<dbReference type="EMBL" id="CP002467">
    <property type="protein sequence ID" value="ADV82880.1"/>
    <property type="molecule type" value="Genomic_DNA"/>
</dbReference>
<keyword evidence="2" id="KW-0378">Hydrolase</keyword>
<dbReference type="AlphaFoldDB" id="E8V7V6"/>
<proteinExistence type="inferred from homology"/>
<name>E8V7V6_TERSS</name>
<dbReference type="KEGG" id="tsa:AciPR4_2076"/>
<protein>
    <submittedName>
        <fullName evidence="7">Glycogen debranching enzyme GlgX</fullName>
    </submittedName>
</protein>
<dbReference type="CDD" id="cd02856">
    <property type="entry name" value="E_set_GDE_Isoamylase_N"/>
    <property type="match status" value="1"/>
</dbReference>
<dbReference type="RefSeq" id="WP_013568613.1">
    <property type="nucleotide sequence ID" value="NC_014963.1"/>
</dbReference>
<dbReference type="PANTHER" id="PTHR43002">
    <property type="entry name" value="GLYCOGEN DEBRANCHING ENZYME"/>
    <property type="match status" value="1"/>
</dbReference>
<evidence type="ECO:0000256" key="3">
    <source>
        <dbReference type="ARBA" id="ARBA00022946"/>
    </source>
</evidence>
<evidence type="ECO:0000256" key="4">
    <source>
        <dbReference type="ARBA" id="ARBA00023295"/>
    </source>
</evidence>
<dbReference type="InterPro" id="IPR048650">
    <property type="entry name" value="ISOA1-3-like_C"/>
</dbReference>
<organism evidence="7 8">
    <name type="scientific">Terriglobus saanensis (strain ATCC BAA-1853 / DSM 23119 / SP1PR4)</name>
    <dbReference type="NCBI Taxonomy" id="401053"/>
    <lineage>
        <taxon>Bacteria</taxon>
        <taxon>Pseudomonadati</taxon>
        <taxon>Acidobacteriota</taxon>
        <taxon>Terriglobia</taxon>
        <taxon>Terriglobales</taxon>
        <taxon>Acidobacteriaceae</taxon>
        <taxon>Terriglobus</taxon>
    </lineage>
</organism>
<dbReference type="GO" id="GO:0005980">
    <property type="term" value="P:glycogen catabolic process"/>
    <property type="evidence" value="ECO:0007669"/>
    <property type="project" value="InterPro"/>
</dbReference>
<dbReference type="eggNOG" id="COG1523">
    <property type="taxonomic scope" value="Bacteria"/>
</dbReference>
<dbReference type="GO" id="GO:0004135">
    <property type="term" value="F:amylo-alpha-1,6-glucosidase activity"/>
    <property type="evidence" value="ECO:0007669"/>
    <property type="project" value="InterPro"/>
</dbReference>
<dbReference type="Gene3D" id="2.60.40.10">
    <property type="entry name" value="Immunoglobulins"/>
    <property type="match status" value="1"/>
</dbReference>
<dbReference type="InterPro" id="IPR011837">
    <property type="entry name" value="Glycogen_debranch_GlgX"/>
</dbReference>
<dbReference type="InterPro" id="IPR017853">
    <property type="entry name" value="GH"/>
</dbReference>
<dbReference type="InterPro" id="IPR044505">
    <property type="entry name" value="GlgX_Isoamylase_N_E_set"/>
</dbReference>
<dbReference type="Proteomes" id="UP000006844">
    <property type="component" value="Chromosome"/>
</dbReference>
<dbReference type="STRING" id="401053.AciPR4_2076"/>
<evidence type="ECO:0000256" key="2">
    <source>
        <dbReference type="ARBA" id="ARBA00022801"/>
    </source>
</evidence>
<feature type="compositionally biased region" description="Basic and acidic residues" evidence="5">
    <location>
        <begin position="459"/>
        <end position="470"/>
    </location>
</feature>
<dbReference type="SMART" id="SM00642">
    <property type="entry name" value="Aamy"/>
    <property type="match status" value="1"/>
</dbReference>
<keyword evidence="4" id="KW-0326">Glycosidase</keyword>
<evidence type="ECO:0000256" key="5">
    <source>
        <dbReference type="SAM" id="MobiDB-lite"/>
    </source>
</evidence>
<dbReference type="NCBIfam" id="TIGR02100">
    <property type="entry name" value="glgX_debranch"/>
    <property type="match status" value="1"/>
</dbReference>
<dbReference type="InterPro" id="IPR013780">
    <property type="entry name" value="Glyco_hydro_b"/>
</dbReference>
<reference evidence="7 8" key="1">
    <citation type="journal article" date="2012" name="Stand. Genomic Sci.">
        <title>Complete genome sequence of Terriglobus saanensis type strain SP1PR4(T), an Acidobacteria from tundra soil.</title>
        <authorList>
            <person name="Rawat S.R."/>
            <person name="Mannisto M.K."/>
            <person name="Starovoytov V."/>
            <person name="Goodwin L."/>
            <person name="Nolan M."/>
            <person name="Hauser L."/>
            <person name="Land M."/>
            <person name="Davenport K.W."/>
            <person name="Woyke T."/>
            <person name="Haggblom M.M."/>
        </authorList>
    </citation>
    <scope>NUCLEOTIDE SEQUENCE</scope>
    <source>
        <strain evidence="8">ATCC BAA-1853 / DSM 23119 / SP1PR4</strain>
    </source>
</reference>